<evidence type="ECO:0000256" key="2">
    <source>
        <dbReference type="SAM" id="SignalP"/>
    </source>
</evidence>
<feature type="chain" id="PRO_5044617076" evidence="2">
    <location>
        <begin position="24"/>
        <end position="263"/>
    </location>
</feature>
<dbReference type="AlphaFoldDB" id="A0A514Z9M4"/>
<evidence type="ECO:0000259" key="3">
    <source>
        <dbReference type="Pfam" id="PF13731"/>
    </source>
</evidence>
<name>A0A514Z9M4_9LACT</name>
<dbReference type="Proteomes" id="UP000315128">
    <property type="component" value="Chromosome"/>
</dbReference>
<reference evidence="4 6" key="1">
    <citation type="submission" date="2019-07" db="EMBL/GenBank/DDBJ databases">
        <title>Genome sequencing of KACC 19320.</title>
        <authorList>
            <person name="Heo J."/>
            <person name="Kim S.-J."/>
            <person name="Kim J.-S."/>
            <person name="Hong S.-B."/>
            <person name="Kwon S.-W."/>
        </authorList>
    </citation>
    <scope>NUCLEOTIDE SEQUENCE [LARGE SCALE GENOMIC DNA]</scope>
    <source>
        <strain evidence="4 6">KACC 19320</strain>
    </source>
</reference>
<protein>
    <submittedName>
        <fullName evidence="4">WxL domain-containing protein</fullName>
    </submittedName>
</protein>
<gene>
    <name evidence="4" type="ORF">FLP15_09100</name>
    <name evidence="5" type="ORF">FLP15_12110</name>
</gene>
<dbReference type="KEGG" id="lack:FLP15_09100"/>
<feature type="compositionally biased region" description="Low complexity" evidence="1">
    <location>
        <begin position="64"/>
        <end position="75"/>
    </location>
</feature>
<evidence type="ECO:0000313" key="6">
    <source>
        <dbReference type="Proteomes" id="UP000315128"/>
    </source>
</evidence>
<keyword evidence="6" id="KW-1185">Reference proteome</keyword>
<evidence type="ECO:0000256" key="1">
    <source>
        <dbReference type="SAM" id="MobiDB-lite"/>
    </source>
</evidence>
<dbReference type="RefSeq" id="WP_142766858.1">
    <property type="nucleotide sequence ID" value="NZ_CP041356.1"/>
</dbReference>
<dbReference type="EMBL" id="CP041356">
    <property type="protein sequence ID" value="QDK71780.1"/>
    <property type="molecule type" value="Genomic_DNA"/>
</dbReference>
<accession>A0A514Z9M4</accession>
<dbReference type="EMBL" id="CP041356">
    <property type="protein sequence ID" value="QDK71284.1"/>
    <property type="molecule type" value="Genomic_DNA"/>
</dbReference>
<feature type="region of interest" description="Disordered" evidence="1">
    <location>
        <begin position="60"/>
        <end position="79"/>
    </location>
</feature>
<evidence type="ECO:0000313" key="5">
    <source>
        <dbReference type="EMBL" id="QDK71780.1"/>
    </source>
</evidence>
<sequence>MNKMLLKSASVLTTCLVVGPMIAGTVSAASTGGDYTSNGYVNFEEGDNTGISPVDPLNPTVPVGPTNPDGTDPAPGTGGALSIDFASSLSFGTQKISSNDATYYAHAQWISKDKDGNDVDITRPNYVQVTDTRGTWDGWTLTVAESDQFQNSDGDKLTGAELSFSKGYTDGTTAATPGYVNTDSFTVGTAATKILGAGTNQGMGTWVYGLGGNADYQENGGPHLDNDAVSTASPITLKVIAGTNKATAYTTQLNWSLTNAPGN</sequence>
<dbReference type="Pfam" id="PF13731">
    <property type="entry name" value="WxL"/>
    <property type="match status" value="1"/>
</dbReference>
<feature type="domain" description="WxL" evidence="3">
    <location>
        <begin position="33"/>
        <end position="261"/>
    </location>
</feature>
<dbReference type="InterPro" id="IPR027994">
    <property type="entry name" value="WxL_dom"/>
</dbReference>
<proteinExistence type="predicted"/>
<keyword evidence="2" id="KW-0732">Signal</keyword>
<organism evidence="4 6">
    <name type="scientific">Lactococcus protaetiae</name>
    <dbReference type="NCBI Taxonomy" id="2592653"/>
    <lineage>
        <taxon>Bacteria</taxon>
        <taxon>Bacillati</taxon>
        <taxon>Bacillota</taxon>
        <taxon>Bacilli</taxon>
        <taxon>Lactobacillales</taxon>
        <taxon>Streptococcaceae</taxon>
        <taxon>Lactococcus</taxon>
    </lineage>
</organism>
<dbReference type="KEGG" id="lack:FLP15_12110"/>
<feature type="signal peptide" evidence="2">
    <location>
        <begin position="1"/>
        <end position="23"/>
    </location>
</feature>
<evidence type="ECO:0000313" key="4">
    <source>
        <dbReference type="EMBL" id="QDK71284.1"/>
    </source>
</evidence>
<dbReference type="OrthoDB" id="2339326at2"/>